<dbReference type="SMART" id="SM00342">
    <property type="entry name" value="HTH_ARAC"/>
    <property type="match status" value="1"/>
</dbReference>
<keyword evidence="2" id="KW-0238">DNA-binding</keyword>
<dbReference type="PROSITE" id="PS01124">
    <property type="entry name" value="HTH_ARAC_FAMILY_2"/>
    <property type="match status" value="1"/>
</dbReference>
<protein>
    <submittedName>
        <fullName evidence="5">Helix-turn-helix protein</fullName>
    </submittedName>
</protein>
<dbReference type="InterPro" id="IPR018060">
    <property type="entry name" value="HTH_AraC"/>
</dbReference>
<evidence type="ECO:0000259" key="4">
    <source>
        <dbReference type="PROSITE" id="PS01124"/>
    </source>
</evidence>
<proteinExistence type="predicted"/>
<keyword evidence="6" id="KW-1185">Reference proteome</keyword>
<comment type="caution">
    <text evidence="5">The sequence shown here is derived from an EMBL/GenBank/DDBJ whole genome shotgun (WGS) entry which is preliminary data.</text>
</comment>
<evidence type="ECO:0000256" key="1">
    <source>
        <dbReference type="ARBA" id="ARBA00023015"/>
    </source>
</evidence>
<dbReference type="PANTHER" id="PTHR46796">
    <property type="entry name" value="HTH-TYPE TRANSCRIPTIONAL ACTIVATOR RHAS-RELATED"/>
    <property type="match status" value="1"/>
</dbReference>
<evidence type="ECO:0000256" key="3">
    <source>
        <dbReference type="ARBA" id="ARBA00023163"/>
    </source>
</evidence>
<name>A0A4R6XAE7_9GAMM</name>
<evidence type="ECO:0000313" key="5">
    <source>
        <dbReference type="EMBL" id="TDR15029.1"/>
    </source>
</evidence>
<dbReference type="RefSeq" id="WP_162847523.1">
    <property type="nucleotide sequence ID" value="NZ_SNZA01000001.1"/>
</dbReference>
<keyword evidence="3" id="KW-0804">Transcription</keyword>
<dbReference type="Gene3D" id="1.10.10.60">
    <property type="entry name" value="Homeodomain-like"/>
    <property type="match status" value="1"/>
</dbReference>
<gene>
    <name evidence="5" type="ORF">C8D85_0383</name>
</gene>
<dbReference type="InterPro" id="IPR020449">
    <property type="entry name" value="Tscrpt_reg_AraC-type_HTH"/>
</dbReference>
<dbReference type="InterPro" id="IPR009057">
    <property type="entry name" value="Homeodomain-like_sf"/>
</dbReference>
<dbReference type="GO" id="GO:0043565">
    <property type="term" value="F:sequence-specific DNA binding"/>
    <property type="evidence" value="ECO:0007669"/>
    <property type="project" value="InterPro"/>
</dbReference>
<feature type="domain" description="HTH araC/xylS-type" evidence="4">
    <location>
        <begin position="140"/>
        <end position="242"/>
    </location>
</feature>
<dbReference type="SUPFAM" id="SSF46689">
    <property type="entry name" value="Homeodomain-like"/>
    <property type="match status" value="1"/>
</dbReference>
<dbReference type="InterPro" id="IPR050204">
    <property type="entry name" value="AraC_XylS_family_regulators"/>
</dbReference>
<dbReference type="GO" id="GO:0003700">
    <property type="term" value="F:DNA-binding transcription factor activity"/>
    <property type="evidence" value="ECO:0007669"/>
    <property type="project" value="InterPro"/>
</dbReference>
<organism evidence="5 6">
    <name type="scientific">Marinomonas communis</name>
    <dbReference type="NCBI Taxonomy" id="28254"/>
    <lineage>
        <taxon>Bacteria</taxon>
        <taxon>Pseudomonadati</taxon>
        <taxon>Pseudomonadota</taxon>
        <taxon>Gammaproteobacteria</taxon>
        <taxon>Oceanospirillales</taxon>
        <taxon>Oceanospirillaceae</taxon>
        <taxon>Marinomonas</taxon>
    </lineage>
</organism>
<dbReference type="Proteomes" id="UP000295729">
    <property type="component" value="Unassembled WGS sequence"/>
</dbReference>
<dbReference type="Pfam" id="PF12833">
    <property type="entry name" value="HTH_18"/>
    <property type="match status" value="1"/>
</dbReference>
<reference evidence="5 6" key="1">
    <citation type="submission" date="2019-03" db="EMBL/GenBank/DDBJ databases">
        <title>Genomic Encyclopedia of Type Strains, Phase IV (KMG-IV): sequencing the most valuable type-strain genomes for metagenomic binning, comparative biology and taxonomic classification.</title>
        <authorList>
            <person name="Goeker M."/>
        </authorList>
    </citation>
    <scope>NUCLEOTIDE SEQUENCE [LARGE SCALE GENOMIC DNA]</scope>
    <source>
        <strain evidence="5 6">DSM 5604</strain>
    </source>
</reference>
<dbReference type="PANTHER" id="PTHR46796:SF13">
    <property type="entry name" value="HTH-TYPE TRANSCRIPTIONAL ACTIVATOR RHAS"/>
    <property type="match status" value="1"/>
</dbReference>
<evidence type="ECO:0000313" key="6">
    <source>
        <dbReference type="Proteomes" id="UP000295729"/>
    </source>
</evidence>
<dbReference type="AlphaFoldDB" id="A0A4R6XAE7"/>
<accession>A0A4R6XAE7</accession>
<dbReference type="PRINTS" id="PR00032">
    <property type="entry name" value="HTHARAC"/>
</dbReference>
<sequence length="247" mass="28448">MTEPLSLEIESPQGDAGYYVQSLWFARSTTDGEIWLPSDAGSGIVFLKRGNAKVDDKPIMQPYDIQKHSLQSKKFTYSNEMMLFGIRFQPAGYSQLEALNHPLTQIDNLSCISKQVTQCNNLLDFKKALAPYFDFTFSRDHIADFTHAFIQRLAERQTLMDALDETPLSQRQLERHIKQQCGITPKHLARIYRVRQAMTAIKMDTSKSMTQIALECGYCDQSHFTREFRGIMRITPAKYRRCLVSRC</sequence>
<dbReference type="EMBL" id="SNZA01000001">
    <property type="protein sequence ID" value="TDR15029.1"/>
    <property type="molecule type" value="Genomic_DNA"/>
</dbReference>
<evidence type="ECO:0000256" key="2">
    <source>
        <dbReference type="ARBA" id="ARBA00023125"/>
    </source>
</evidence>
<keyword evidence="1" id="KW-0805">Transcription regulation</keyword>